<dbReference type="AlphaFoldDB" id="A0A0D2JKC0"/>
<proteinExistence type="predicted"/>
<gene>
    <name evidence="1" type="ORF">X474_01180</name>
</gene>
<dbReference type="Proteomes" id="UP000032233">
    <property type="component" value="Unassembled WGS sequence"/>
</dbReference>
<dbReference type="InParanoid" id="A0A0D2JKC0"/>
<comment type="caution">
    <text evidence="1">The sequence shown here is derived from an EMBL/GenBank/DDBJ whole genome shotgun (WGS) entry which is preliminary data.</text>
</comment>
<dbReference type="EMBL" id="AZAC01000001">
    <property type="protein sequence ID" value="KIX16091.1"/>
    <property type="molecule type" value="Genomic_DNA"/>
</dbReference>
<name>A0A0D2JKC0_9BACT</name>
<evidence type="ECO:0000313" key="1">
    <source>
        <dbReference type="EMBL" id="KIX16091.1"/>
    </source>
</evidence>
<reference evidence="1 2" key="1">
    <citation type="submission" date="2013-11" db="EMBL/GenBank/DDBJ databases">
        <title>Metagenomic analysis of a methanogenic consortium involved in long chain n-alkane degradation.</title>
        <authorList>
            <person name="Davidova I.A."/>
            <person name="Callaghan A.V."/>
            <person name="Wawrik B."/>
            <person name="Pruitt S."/>
            <person name="Marks C."/>
            <person name="Duncan K.E."/>
            <person name="Suflita J.M."/>
        </authorList>
    </citation>
    <scope>NUCLEOTIDE SEQUENCE [LARGE SCALE GENOMIC DNA]</scope>
    <source>
        <strain evidence="1 2">SPR</strain>
    </source>
</reference>
<protein>
    <submittedName>
        <fullName evidence="1">Uncharacterized protein</fullName>
    </submittedName>
</protein>
<keyword evidence="2" id="KW-1185">Reference proteome</keyword>
<accession>A0A0D2JKC0</accession>
<evidence type="ECO:0000313" key="2">
    <source>
        <dbReference type="Proteomes" id="UP000032233"/>
    </source>
</evidence>
<sequence>MQVVEFKGPFTLLSPEKGILFDCPEAGEPGLYIWAVKMIAPVI</sequence>
<dbReference type="STRING" id="1429043.X474_01180"/>
<organism evidence="1 2">
    <name type="scientific">Dethiosulfatarculus sandiegensis</name>
    <dbReference type="NCBI Taxonomy" id="1429043"/>
    <lineage>
        <taxon>Bacteria</taxon>
        <taxon>Pseudomonadati</taxon>
        <taxon>Thermodesulfobacteriota</taxon>
        <taxon>Desulfarculia</taxon>
        <taxon>Desulfarculales</taxon>
        <taxon>Desulfarculaceae</taxon>
        <taxon>Dethiosulfatarculus</taxon>
    </lineage>
</organism>